<dbReference type="PROSITE" id="PS00108">
    <property type="entry name" value="PROTEIN_KINASE_ST"/>
    <property type="match status" value="1"/>
</dbReference>
<evidence type="ECO:0000256" key="5">
    <source>
        <dbReference type="ARBA" id="ARBA00022840"/>
    </source>
</evidence>
<feature type="domain" description="AGC-kinase C-terminal" evidence="9">
    <location>
        <begin position="267"/>
        <end position="342"/>
    </location>
</feature>
<dbReference type="PROSITE" id="PS51285">
    <property type="entry name" value="AGC_KINASE_CTER"/>
    <property type="match status" value="1"/>
</dbReference>
<name>A0A2G4T7M1_RHIZD</name>
<dbReference type="GO" id="GO:0005524">
    <property type="term" value="F:ATP binding"/>
    <property type="evidence" value="ECO:0007669"/>
    <property type="project" value="UniProtKB-UniRule"/>
</dbReference>
<keyword evidence="3 6" id="KW-0547">Nucleotide-binding</keyword>
<dbReference type="GO" id="GO:0004703">
    <property type="term" value="F:G protein-coupled receptor kinase activity"/>
    <property type="evidence" value="ECO:0007669"/>
    <property type="project" value="TreeGrafter"/>
</dbReference>
<dbReference type="FunFam" id="3.30.200.20:FF:000354">
    <property type="entry name" value="AGC/YANK protein kinase"/>
    <property type="match status" value="1"/>
</dbReference>
<gene>
    <name evidence="10" type="ORF">RHIMIDRAFT_196395</name>
</gene>
<protein>
    <submittedName>
        <fullName evidence="10">Kinase-like protein</fullName>
    </submittedName>
</protein>
<dbReference type="PROSITE" id="PS00107">
    <property type="entry name" value="PROTEIN_KINASE_ATP"/>
    <property type="match status" value="1"/>
</dbReference>
<evidence type="ECO:0000256" key="3">
    <source>
        <dbReference type="ARBA" id="ARBA00022741"/>
    </source>
</evidence>
<evidence type="ECO:0000256" key="6">
    <source>
        <dbReference type="PROSITE-ProRule" id="PRU10141"/>
    </source>
</evidence>
<dbReference type="GO" id="GO:0007186">
    <property type="term" value="P:G protein-coupled receptor signaling pathway"/>
    <property type="evidence" value="ECO:0007669"/>
    <property type="project" value="TreeGrafter"/>
</dbReference>
<dbReference type="PANTHER" id="PTHR24355:SF30">
    <property type="entry name" value="SERINE_THREONINE-PROTEIN KINASE 32B ISOFORM X1"/>
    <property type="match status" value="1"/>
</dbReference>
<dbReference type="Proteomes" id="UP000242254">
    <property type="component" value="Unassembled WGS sequence"/>
</dbReference>
<dbReference type="InterPro" id="IPR008271">
    <property type="entry name" value="Ser/Thr_kinase_AS"/>
</dbReference>
<dbReference type="STRING" id="1340429.A0A2G4T7M1"/>
<dbReference type="GO" id="GO:0001664">
    <property type="term" value="F:G protein-coupled receptor binding"/>
    <property type="evidence" value="ECO:0007669"/>
    <property type="project" value="TreeGrafter"/>
</dbReference>
<dbReference type="InterPro" id="IPR017441">
    <property type="entry name" value="Protein_kinase_ATP_BS"/>
</dbReference>
<feature type="domain" description="Protein kinase" evidence="8">
    <location>
        <begin position="7"/>
        <end position="266"/>
    </location>
</feature>
<dbReference type="PROSITE" id="PS50011">
    <property type="entry name" value="PROTEIN_KINASE_DOM"/>
    <property type="match status" value="1"/>
</dbReference>
<dbReference type="GeneID" id="35437120"/>
<dbReference type="PANTHER" id="PTHR24355">
    <property type="entry name" value="G PROTEIN-COUPLED RECEPTOR KINASE/RIBOSOMAL PROTEIN S6 KINASE"/>
    <property type="match status" value="1"/>
</dbReference>
<organism evidence="10 11">
    <name type="scientific">Rhizopus microsporus ATCC 52813</name>
    <dbReference type="NCBI Taxonomy" id="1340429"/>
    <lineage>
        <taxon>Eukaryota</taxon>
        <taxon>Fungi</taxon>
        <taxon>Fungi incertae sedis</taxon>
        <taxon>Mucoromycota</taxon>
        <taxon>Mucoromycotina</taxon>
        <taxon>Mucoromycetes</taxon>
        <taxon>Mucorales</taxon>
        <taxon>Mucorineae</taxon>
        <taxon>Rhizopodaceae</taxon>
        <taxon>Rhizopus</taxon>
    </lineage>
</organism>
<evidence type="ECO:0000259" key="8">
    <source>
        <dbReference type="PROSITE" id="PS50011"/>
    </source>
</evidence>
<dbReference type="Pfam" id="PF00069">
    <property type="entry name" value="Pkinase"/>
    <property type="match status" value="1"/>
</dbReference>
<evidence type="ECO:0000256" key="7">
    <source>
        <dbReference type="RuleBase" id="RU000304"/>
    </source>
</evidence>
<keyword evidence="2" id="KW-0808">Transferase</keyword>
<dbReference type="Gene3D" id="1.10.510.10">
    <property type="entry name" value="Transferase(Phosphotransferase) domain 1"/>
    <property type="match status" value="1"/>
</dbReference>
<dbReference type="InterPro" id="IPR000961">
    <property type="entry name" value="AGC-kinase_C"/>
</dbReference>
<keyword evidence="4 10" id="KW-0418">Kinase</keyword>
<dbReference type="InterPro" id="IPR000719">
    <property type="entry name" value="Prot_kinase_dom"/>
</dbReference>
<dbReference type="AlphaFoldDB" id="A0A2G4T7M1"/>
<dbReference type="RefSeq" id="XP_023470728.1">
    <property type="nucleotide sequence ID" value="XM_023606130.1"/>
</dbReference>
<sequence length="370" mass="43105">KAELRHFYLQRVIGKGAFGKVRMVQHKIDRSEYALKYISKSKCIELNAVRNILTERVILELLDHPLIVNLRYAFQDEENLFMVLDLMLGGDLRFHLDSLGTFNELQVRFYVAQLILSISYIHSQHIIHRDIKPDNVLLDHRGHAHLSDFNIATQLTPQKPYRQNRAGSLAYMAPEILLKQKYTTDVDWWSLGITTFELLFGQRPFEGDSNEKVQESILHDPLQFPEKIQVSVECRQVIQGLLAKRPKDRLGHGKEGLQKLKSHPWFQGLDWEQLESKKAQPPFIPNKDVPNYDAVHELEELLFEEEPLRVHPRSKDSTATMEIDTKFLPYDHTKQGKASALEPNKTNLIRRKIDQAKYNAHGYYELDHQL</sequence>
<evidence type="ECO:0000256" key="4">
    <source>
        <dbReference type="ARBA" id="ARBA00022777"/>
    </source>
</evidence>
<evidence type="ECO:0000259" key="9">
    <source>
        <dbReference type="PROSITE" id="PS51285"/>
    </source>
</evidence>
<reference evidence="10 11" key="1">
    <citation type="journal article" date="2016" name="Proc. Natl. Acad. Sci. U.S.A.">
        <title>Lipid metabolic changes in an early divergent fungus govern the establishment of a mutualistic symbiosis with endobacteria.</title>
        <authorList>
            <person name="Lastovetsky O.A."/>
            <person name="Gaspar M.L."/>
            <person name="Mondo S.J."/>
            <person name="LaButti K.M."/>
            <person name="Sandor L."/>
            <person name="Grigoriev I.V."/>
            <person name="Henry S.A."/>
            <person name="Pawlowska T.E."/>
        </authorList>
    </citation>
    <scope>NUCLEOTIDE SEQUENCE [LARGE SCALE GENOMIC DNA]</scope>
    <source>
        <strain evidence="10 11">ATCC 52813</strain>
    </source>
</reference>
<feature type="binding site" evidence="6">
    <location>
        <position position="36"/>
    </location>
    <ligand>
        <name>ATP</name>
        <dbReference type="ChEBI" id="CHEBI:30616"/>
    </ligand>
</feature>
<evidence type="ECO:0000313" key="10">
    <source>
        <dbReference type="EMBL" id="PHZ17020.1"/>
    </source>
</evidence>
<evidence type="ECO:0000256" key="1">
    <source>
        <dbReference type="ARBA" id="ARBA00022527"/>
    </source>
</evidence>
<evidence type="ECO:0000313" key="11">
    <source>
        <dbReference type="Proteomes" id="UP000242254"/>
    </source>
</evidence>
<dbReference type="GO" id="GO:0009966">
    <property type="term" value="P:regulation of signal transduction"/>
    <property type="evidence" value="ECO:0007669"/>
    <property type="project" value="TreeGrafter"/>
</dbReference>
<accession>A0A2G4T7M1</accession>
<dbReference type="SUPFAM" id="SSF56112">
    <property type="entry name" value="Protein kinase-like (PK-like)"/>
    <property type="match status" value="1"/>
</dbReference>
<keyword evidence="1 7" id="KW-0723">Serine/threonine-protein kinase</keyword>
<comment type="similarity">
    <text evidence="7">Belongs to the protein kinase superfamily.</text>
</comment>
<dbReference type="EMBL" id="KZ303842">
    <property type="protein sequence ID" value="PHZ17020.1"/>
    <property type="molecule type" value="Genomic_DNA"/>
</dbReference>
<evidence type="ECO:0000256" key="2">
    <source>
        <dbReference type="ARBA" id="ARBA00022679"/>
    </source>
</evidence>
<feature type="non-terminal residue" evidence="10">
    <location>
        <position position="1"/>
    </location>
</feature>
<proteinExistence type="inferred from homology"/>
<dbReference type="Gene3D" id="3.30.200.20">
    <property type="entry name" value="Phosphorylase Kinase, domain 1"/>
    <property type="match status" value="1"/>
</dbReference>
<dbReference type="SMART" id="SM00220">
    <property type="entry name" value="S_TKc"/>
    <property type="match status" value="1"/>
</dbReference>
<dbReference type="FunFam" id="1.10.510.10:FF:000469">
    <property type="entry name" value="Serine/threonine-protein kinase 32B"/>
    <property type="match status" value="1"/>
</dbReference>
<dbReference type="InterPro" id="IPR011009">
    <property type="entry name" value="Kinase-like_dom_sf"/>
</dbReference>
<keyword evidence="5 6" id="KW-0067">ATP-binding</keyword>
<keyword evidence="11" id="KW-1185">Reference proteome</keyword>